<dbReference type="PANTHER" id="PTHR46066">
    <property type="entry name" value="CHITINASE DOMAIN-CONTAINING PROTEIN 1 FAMILY MEMBER"/>
    <property type="match status" value="1"/>
</dbReference>
<evidence type="ECO:0000259" key="4">
    <source>
        <dbReference type="PROSITE" id="PS51910"/>
    </source>
</evidence>
<keyword evidence="2" id="KW-0326">Glycosidase</keyword>
<dbReference type="InterPro" id="IPR041704">
    <property type="entry name" value="CFLE_GH18"/>
</dbReference>
<dbReference type="Pfam" id="PF00704">
    <property type="entry name" value="Glyco_hydro_18"/>
    <property type="match status" value="1"/>
</dbReference>
<protein>
    <submittedName>
        <fullName evidence="5">LysM peptidoglycan-binding domain-containing protein</fullName>
    </submittedName>
</protein>
<dbReference type="GO" id="GO:0008061">
    <property type="term" value="F:chitin binding"/>
    <property type="evidence" value="ECO:0007669"/>
    <property type="project" value="InterPro"/>
</dbReference>
<evidence type="ECO:0000256" key="2">
    <source>
        <dbReference type="ARBA" id="ARBA00023295"/>
    </source>
</evidence>
<reference evidence="5 6" key="1">
    <citation type="submission" date="2019-05" db="EMBL/GenBank/DDBJ databases">
        <authorList>
            <person name="Narsing Rao M.P."/>
            <person name="Li W.J."/>
        </authorList>
    </citation>
    <scope>NUCLEOTIDE SEQUENCE [LARGE SCALE GENOMIC DNA]</scope>
    <source>
        <strain evidence="5 6">SYSU_K30003</strain>
    </source>
</reference>
<feature type="domain" description="GH18" evidence="4">
    <location>
        <begin position="103"/>
        <end position="429"/>
    </location>
</feature>
<proteinExistence type="predicted"/>
<dbReference type="Gene3D" id="3.10.350.10">
    <property type="entry name" value="LysM domain"/>
    <property type="match status" value="2"/>
</dbReference>
<dbReference type="CDD" id="cd02874">
    <property type="entry name" value="GH18_CFLE_spore_hydrolase"/>
    <property type="match status" value="1"/>
</dbReference>
<dbReference type="SMART" id="SM00636">
    <property type="entry name" value="Glyco_18"/>
    <property type="match status" value="1"/>
</dbReference>
<dbReference type="EMBL" id="VCIW01000031">
    <property type="protein sequence ID" value="TLS48646.1"/>
    <property type="molecule type" value="Genomic_DNA"/>
</dbReference>
<gene>
    <name evidence="5" type="ORF">FE782_29360</name>
</gene>
<dbReference type="SMART" id="SM00257">
    <property type="entry name" value="LysM"/>
    <property type="match status" value="2"/>
</dbReference>
<dbReference type="OrthoDB" id="9769314at2"/>
<evidence type="ECO:0000256" key="1">
    <source>
        <dbReference type="ARBA" id="ARBA00022801"/>
    </source>
</evidence>
<dbReference type="SUPFAM" id="SSF54106">
    <property type="entry name" value="LysM domain"/>
    <property type="match status" value="2"/>
</dbReference>
<dbReference type="InterPro" id="IPR017853">
    <property type="entry name" value="GH"/>
</dbReference>
<dbReference type="Gene3D" id="3.20.20.80">
    <property type="entry name" value="Glycosidases"/>
    <property type="match status" value="1"/>
</dbReference>
<dbReference type="SUPFAM" id="SSF51445">
    <property type="entry name" value="(Trans)glycosidases"/>
    <property type="match status" value="1"/>
</dbReference>
<dbReference type="InterPro" id="IPR029070">
    <property type="entry name" value="Chitinase_insertion_sf"/>
</dbReference>
<keyword evidence="1" id="KW-0378">Hydrolase</keyword>
<organism evidence="5 6">
    <name type="scientific">Paenibacillus antri</name>
    <dbReference type="NCBI Taxonomy" id="2582848"/>
    <lineage>
        <taxon>Bacteria</taxon>
        <taxon>Bacillati</taxon>
        <taxon>Bacillota</taxon>
        <taxon>Bacilli</taxon>
        <taxon>Bacillales</taxon>
        <taxon>Paenibacillaceae</taxon>
        <taxon>Paenibacillus</taxon>
    </lineage>
</organism>
<dbReference type="GO" id="GO:0016798">
    <property type="term" value="F:hydrolase activity, acting on glycosyl bonds"/>
    <property type="evidence" value="ECO:0007669"/>
    <property type="project" value="UniProtKB-KW"/>
</dbReference>
<dbReference type="GO" id="GO:0070492">
    <property type="term" value="F:oligosaccharide binding"/>
    <property type="evidence" value="ECO:0007669"/>
    <property type="project" value="TreeGrafter"/>
</dbReference>
<dbReference type="AlphaFoldDB" id="A0A5R9G2X7"/>
<dbReference type="GO" id="GO:0012505">
    <property type="term" value="C:endomembrane system"/>
    <property type="evidence" value="ECO:0007669"/>
    <property type="project" value="TreeGrafter"/>
</dbReference>
<dbReference type="Gene3D" id="3.10.50.10">
    <property type="match status" value="1"/>
</dbReference>
<dbReference type="Pfam" id="PF01476">
    <property type="entry name" value="LysM"/>
    <property type="match status" value="2"/>
</dbReference>
<keyword evidence="6" id="KW-1185">Reference proteome</keyword>
<comment type="caution">
    <text evidence="5">The sequence shown here is derived from an EMBL/GenBank/DDBJ whole genome shotgun (WGS) entry which is preliminary data.</text>
</comment>
<dbReference type="PROSITE" id="PS51910">
    <property type="entry name" value="GH18_2"/>
    <property type="match status" value="1"/>
</dbReference>
<feature type="domain" description="LysM" evidence="3">
    <location>
        <begin position="2"/>
        <end position="46"/>
    </location>
</feature>
<feature type="domain" description="LysM" evidence="3">
    <location>
        <begin position="51"/>
        <end position="95"/>
    </location>
</feature>
<dbReference type="RefSeq" id="WP_138197916.1">
    <property type="nucleotide sequence ID" value="NZ_VCIW01000031.1"/>
</dbReference>
<dbReference type="InterPro" id="IPR036779">
    <property type="entry name" value="LysM_dom_sf"/>
</dbReference>
<dbReference type="InterPro" id="IPR001223">
    <property type="entry name" value="Glyco_hydro18_cat"/>
</dbReference>
<evidence type="ECO:0000313" key="5">
    <source>
        <dbReference type="EMBL" id="TLS48646.1"/>
    </source>
</evidence>
<dbReference type="CDD" id="cd00118">
    <property type="entry name" value="LysM"/>
    <property type="match status" value="2"/>
</dbReference>
<dbReference type="InterPro" id="IPR011583">
    <property type="entry name" value="Chitinase_II/V-like_cat"/>
</dbReference>
<sequence length="429" mass="47901">MQIHVIQPGQSLYGLSQAYGVPVQTIADANELQVDRSLVVGQAVVIPIVGSYHWLQPGESLYSVSRRYGVPIATLASVNQLSPSQTLPVGLRLYIPPRAKRSVESNAYVEPRGETVAPALTASAREAAPHLTYLAPFSFRIQRDGSLVAPPLDDFAGIAAAQRVTLMMVVTNLENDQFSAELGRIIMNDQTVQTALLDNIVRTARANGFQDIHFDLEFLRPEDREAYNRFLARASERLHAEGFLMSTALAPKTSATQQGAWYEAHDYAAHGRYADFVVIMTYEWGYSGGPPMAVSPIGPVRRVLEYALTEMPGNKIMMGQNLYGYDWTLPFVPGGEYAKALSPQAAIDLARRMNASIEYDYTAQAPHFNYWDAQGREHEVWFEDARSIQAKFDLIKELGLRGISYWKLGLPFPQNWLLLEDNFTIAKRR</sequence>
<name>A0A5R9G2X7_9BACL</name>
<accession>A0A5R9G2X7</accession>
<dbReference type="PANTHER" id="PTHR46066:SF2">
    <property type="entry name" value="CHITINASE DOMAIN-CONTAINING PROTEIN 1"/>
    <property type="match status" value="1"/>
</dbReference>
<evidence type="ECO:0000259" key="3">
    <source>
        <dbReference type="PROSITE" id="PS51782"/>
    </source>
</evidence>
<dbReference type="PROSITE" id="PS51782">
    <property type="entry name" value="LYSM"/>
    <property type="match status" value="2"/>
</dbReference>
<dbReference type="InterPro" id="IPR018392">
    <property type="entry name" value="LysM"/>
</dbReference>
<dbReference type="Proteomes" id="UP000309676">
    <property type="component" value="Unassembled WGS sequence"/>
</dbReference>
<dbReference type="GO" id="GO:0005975">
    <property type="term" value="P:carbohydrate metabolic process"/>
    <property type="evidence" value="ECO:0007669"/>
    <property type="project" value="InterPro"/>
</dbReference>
<evidence type="ECO:0000313" key="6">
    <source>
        <dbReference type="Proteomes" id="UP000309676"/>
    </source>
</evidence>